<evidence type="ECO:0000313" key="3">
    <source>
        <dbReference type="Proteomes" id="UP000033664"/>
    </source>
</evidence>
<feature type="transmembrane region" description="Helical" evidence="1">
    <location>
        <begin position="30"/>
        <end position="55"/>
    </location>
</feature>
<dbReference type="Proteomes" id="UP000033664">
    <property type="component" value="Unassembled WGS sequence"/>
</dbReference>
<comment type="caution">
    <text evidence="2">The sequence shown here is derived from an EMBL/GenBank/DDBJ whole genome shotgun (WGS) entry which is preliminary data.</text>
</comment>
<organism evidence="2 3">
    <name type="scientific">Pseudoalteromonas ruthenica</name>
    <dbReference type="NCBI Taxonomy" id="151081"/>
    <lineage>
        <taxon>Bacteria</taxon>
        <taxon>Pseudomonadati</taxon>
        <taxon>Pseudomonadota</taxon>
        <taxon>Gammaproteobacteria</taxon>
        <taxon>Alteromonadales</taxon>
        <taxon>Pseudoalteromonadaceae</taxon>
        <taxon>Pseudoalteromonas</taxon>
    </lineage>
</organism>
<evidence type="ECO:0000313" key="2">
    <source>
        <dbReference type="EMBL" id="KJZ01356.1"/>
    </source>
</evidence>
<gene>
    <name evidence="2" type="ORF">TW72_03485</name>
</gene>
<name>A0A0F4Q0V5_9GAMM</name>
<keyword evidence="1" id="KW-1133">Transmembrane helix</keyword>
<evidence type="ECO:0000256" key="1">
    <source>
        <dbReference type="SAM" id="Phobius"/>
    </source>
</evidence>
<keyword evidence="1" id="KW-0812">Transmembrane</keyword>
<dbReference type="AlphaFoldDB" id="A0A0F4Q0V5"/>
<proteinExistence type="predicted"/>
<dbReference type="PATRIC" id="fig|151081.8.peg.956"/>
<sequence length="77" mass="8288">MGLCALILAIASLAVGLVSSLESGSRGYENYDLLFCLGMGLLLFVGLSLVSYGVSRNNTLAKLGRLVFLTYLRSKRK</sequence>
<reference evidence="2 3" key="1">
    <citation type="journal article" date="2015" name="BMC Genomics">
        <title>Genome mining reveals unlocked bioactive potential of marine Gram-negative bacteria.</title>
        <authorList>
            <person name="Machado H."/>
            <person name="Sonnenschein E.C."/>
            <person name="Melchiorsen J."/>
            <person name="Gram L."/>
        </authorList>
    </citation>
    <scope>NUCLEOTIDE SEQUENCE [LARGE SCALE GENOMIC DNA]</scope>
    <source>
        <strain evidence="2 3">S3137</strain>
    </source>
</reference>
<keyword evidence="1" id="KW-0472">Membrane</keyword>
<keyword evidence="3" id="KW-1185">Reference proteome</keyword>
<accession>A0A0F4Q0V5</accession>
<dbReference type="EMBL" id="JXXZ01000003">
    <property type="protein sequence ID" value="KJZ01356.1"/>
    <property type="molecule type" value="Genomic_DNA"/>
</dbReference>
<protein>
    <submittedName>
        <fullName evidence="2">Uncharacterized protein</fullName>
    </submittedName>
</protein>